<gene>
    <name evidence="1" type="ORF">RHMOL_Rhmol10G0175400</name>
</gene>
<keyword evidence="2" id="KW-1185">Reference proteome</keyword>
<proteinExistence type="predicted"/>
<dbReference type="EMBL" id="CM046397">
    <property type="protein sequence ID" value="KAI8535451.1"/>
    <property type="molecule type" value="Genomic_DNA"/>
</dbReference>
<evidence type="ECO:0000313" key="2">
    <source>
        <dbReference type="Proteomes" id="UP001062846"/>
    </source>
</evidence>
<organism evidence="1 2">
    <name type="scientific">Rhododendron molle</name>
    <name type="common">Chinese azalea</name>
    <name type="synonym">Azalea mollis</name>
    <dbReference type="NCBI Taxonomy" id="49168"/>
    <lineage>
        <taxon>Eukaryota</taxon>
        <taxon>Viridiplantae</taxon>
        <taxon>Streptophyta</taxon>
        <taxon>Embryophyta</taxon>
        <taxon>Tracheophyta</taxon>
        <taxon>Spermatophyta</taxon>
        <taxon>Magnoliopsida</taxon>
        <taxon>eudicotyledons</taxon>
        <taxon>Gunneridae</taxon>
        <taxon>Pentapetalae</taxon>
        <taxon>asterids</taxon>
        <taxon>Ericales</taxon>
        <taxon>Ericaceae</taxon>
        <taxon>Ericoideae</taxon>
        <taxon>Rhodoreae</taxon>
        <taxon>Rhododendron</taxon>
    </lineage>
</organism>
<dbReference type="Proteomes" id="UP001062846">
    <property type="component" value="Chromosome 10"/>
</dbReference>
<evidence type="ECO:0000313" key="1">
    <source>
        <dbReference type="EMBL" id="KAI8535451.1"/>
    </source>
</evidence>
<protein>
    <submittedName>
        <fullName evidence="1">Uncharacterized protein</fullName>
    </submittedName>
</protein>
<reference evidence="1" key="1">
    <citation type="submission" date="2022-02" db="EMBL/GenBank/DDBJ databases">
        <title>Plant Genome Project.</title>
        <authorList>
            <person name="Zhang R.-G."/>
        </authorList>
    </citation>
    <scope>NUCLEOTIDE SEQUENCE</scope>
    <source>
        <strain evidence="1">AT1</strain>
    </source>
</reference>
<sequence>MLVGLRAHVHIQSQNRILEGSTISVQRIQRIKENASTGSCAIKLGVMNPTHMFHQR</sequence>
<name>A0ACC0M376_RHOML</name>
<comment type="caution">
    <text evidence="1">The sequence shown here is derived from an EMBL/GenBank/DDBJ whole genome shotgun (WGS) entry which is preliminary data.</text>
</comment>
<accession>A0ACC0M376</accession>